<name>A0ABQ6JHE9_9ACTN</name>
<evidence type="ECO:0000256" key="3">
    <source>
        <dbReference type="ARBA" id="ARBA00022679"/>
    </source>
</evidence>
<organism evidence="6 7">
    <name type="scientific">Angustibacter aerolatus</name>
    <dbReference type="NCBI Taxonomy" id="1162965"/>
    <lineage>
        <taxon>Bacteria</taxon>
        <taxon>Bacillati</taxon>
        <taxon>Actinomycetota</taxon>
        <taxon>Actinomycetes</taxon>
        <taxon>Kineosporiales</taxon>
        <taxon>Kineosporiaceae</taxon>
    </lineage>
</organism>
<protein>
    <recommendedName>
        <fullName evidence="8">O-acetylhomoserine aminocarboxypropyltransferase/cysteine synthase</fullName>
    </recommendedName>
</protein>
<dbReference type="InterPro" id="IPR015424">
    <property type="entry name" value="PyrdxlP-dep_Trfase"/>
</dbReference>
<dbReference type="InterPro" id="IPR000277">
    <property type="entry name" value="Cys/Met-Metab_PyrdxlP-dep_enz"/>
</dbReference>
<dbReference type="Pfam" id="PF01053">
    <property type="entry name" value="Cys_Met_Meta_PP"/>
    <property type="match status" value="1"/>
</dbReference>
<comment type="cofactor">
    <cofactor evidence="1 5">
        <name>pyridoxal 5'-phosphate</name>
        <dbReference type="ChEBI" id="CHEBI:597326"/>
    </cofactor>
</comment>
<dbReference type="SUPFAM" id="SSF53383">
    <property type="entry name" value="PLP-dependent transferases"/>
    <property type="match status" value="1"/>
</dbReference>
<proteinExistence type="inferred from homology"/>
<keyword evidence="7" id="KW-1185">Reference proteome</keyword>
<evidence type="ECO:0000313" key="7">
    <source>
        <dbReference type="Proteomes" id="UP001157017"/>
    </source>
</evidence>
<evidence type="ECO:0000256" key="4">
    <source>
        <dbReference type="ARBA" id="ARBA00022898"/>
    </source>
</evidence>
<dbReference type="InterPro" id="IPR006235">
    <property type="entry name" value="OAc-hSer/O-AcSer_sulfhydrylase"/>
</dbReference>
<gene>
    <name evidence="6" type="ORF">GCM10025868_29070</name>
</gene>
<evidence type="ECO:0000256" key="1">
    <source>
        <dbReference type="ARBA" id="ARBA00001933"/>
    </source>
</evidence>
<sequence length="83" mass="8871">MAGQRGRASSRRCSLCSHLANIGDARTLVIHPASTTHQRLSADQLEVAGVSEDLVRISVGLEDVEDVLWDLDQALTAAAKETS</sequence>
<evidence type="ECO:0000256" key="2">
    <source>
        <dbReference type="ARBA" id="ARBA00009077"/>
    </source>
</evidence>
<evidence type="ECO:0008006" key="8">
    <source>
        <dbReference type="Google" id="ProtNLM"/>
    </source>
</evidence>
<evidence type="ECO:0000313" key="6">
    <source>
        <dbReference type="EMBL" id="GMA87657.1"/>
    </source>
</evidence>
<dbReference type="Proteomes" id="UP001157017">
    <property type="component" value="Unassembled WGS sequence"/>
</dbReference>
<dbReference type="EMBL" id="BSUZ01000001">
    <property type="protein sequence ID" value="GMA87657.1"/>
    <property type="molecule type" value="Genomic_DNA"/>
</dbReference>
<dbReference type="Gene3D" id="3.90.1150.10">
    <property type="entry name" value="Aspartate Aminotransferase, domain 1"/>
    <property type="match status" value="1"/>
</dbReference>
<accession>A0ABQ6JHE9</accession>
<keyword evidence="3" id="KW-0808">Transferase</keyword>
<dbReference type="PANTHER" id="PTHR43797:SF2">
    <property type="entry name" value="HOMOCYSTEINE_CYSTEINE SYNTHASE"/>
    <property type="match status" value="1"/>
</dbReference>
<dbReference type="InterPro" id="IPR015422">
    <property type="entry name" value="PyrdxlP-dep_Trfase_small"/>
</dbReference>
<comment type="similarity">
    <text evidence="2 5">Belongs to the trans-sulfuration enzymes family.</text>
</comment>
<comment type="caution">
    <text evidence="6">The sequence shown here is derived from an EMBL/GenBank/DDBJ whole genome shotgun (WGS) entry which is preliminary data.</text>
</comment>
<keyword evidence="4 5" id="KW-0663">Pyridoxal phosphate</keyword>
<dbReference type="PANTHER" id="PTHR43797">
    <property type="entry name" value="HOMOCYSTEINE/CYSTEINE SYNTHASE"/>
    <property type="match status" value="1"/>
</dbReference>
<evidence type="ECO:0000256" key="5">
    <source>
        <dbReference type="RuleBase" id="RU362118"/>
    </source>
</evidence>
<reference evidence="7" key="1">
    <citation type="journal article" date="2019" name="Int. J. Syst. Evol. Microbiol.">
        <title>The Global Catalogue of Microorganisms (GCM) 10K type strain sequencing project: providing services to taxonomists for standard genome sequencing and annotation.</title>
        <authorList>
            <consortium name="The Broad Institute Genomics Platform"/>
            <consortium name="The Broad Institute Genome Sequencing Center for Infectious Disease"/>
            <person name="Wu L."/>
            <person name="Ma J."/>
        </authorList>
    </citation>
    <scope>NUCLEOTIDE SEQUENCE [LARGE SCALE GENOMIC DNA]</scope>
    <source>
        <strain evidence="7">NBRC 108730</strain>
    </source>
</reference>